<dbReference type="GO" id="GO:0031410">
    <property type="term" value="C:cytoplasmic vesicle"/>
    <property type="evidence" value="ECO:0007669"/>
    <property type="project" value="UniProtKB-KW"/>
</dbReference>
<feature type="region of interest" description="Disordered" evidence="11">
    <location>
        <begin position="83"/>
        <end position="106"/>
    </location>
</feature>
<dbReference type="PANTHER" id="PTHR31671:SF2">
    <property type="entry name" value="TUMOR PROTEIN P53-INDUCIBLE NUCLEAR PROTEIN 2"/>
    <property type="match status" value="1"/>
</dbReference>
<dbReference type="GO" id="GO:0005829">
    <property type="term" value="C:cytosol"/>
    <property type="evidence" value="ECO:0007669"/>
    <property type="project" value="UniProtKB-SubCell"/>
</dbReference>
<reference evidence="12" key="1">
    <citation type="submission" date="2025-05" db="UniProtKB">
        <authorList>
            <consortium name="Ensembl"/>
        </authorList>
    </citation>
    <scope>IDENTIFICATION</scope>
</reference>
<dbReference type="GO" id="GO:0016604">
    <property type="term" value="C:nuclear body"/>
    <property type="evidence" value="ECO:0007669"/>
    <property type="project" value="UniProtKB-SubCell"/>
</dbReference>
<dbReference type="GO" id="GO:0000045">
    <property type="term" value="P:autophagosome assembly"/>
    <property type="evidence" value="ECO:0007669"/>
    <property type="project" value="TreeGrafter"/>
</dbReference>
<name>A0A3B3RV95_9TELE</name>
<dbReference type="GO" id="GO:0005776">
    <property type="term" value="C:autophagosome"/>
    <property type="evidence" value="ECO:0007669"/>
    <property type="project" value="UniProtKB-SubCell"/>
</dbReference>
<organism evidence="12 13">
    <name type="scientific">Paramormyrops kingsleyae</name>
    <dbReference type="NCBI Taxonomy" id="1676925"/>
    <lineage>
        <taxon>Eukaryota</taxon>
        <taxon>Metazoa</taxon>
        <taxon>Chordata</taxon>
        <taxon>Craniata</taxon>
        <taxon>Vertebrata</taxon>
        <taxon>Euteleostomi</taxon>
        <taxon>Actinopterygii</taxon>
        <taxon>Neopterygii</taxon>
        <taxon>Teleostei</taxon>
        <taxon>Osteoglossocephala</taxon>
        <taxon>Osteoglossomorpha</taxon>
        <taxon>Osteoglossiformes</taxon>
        <taxon>Mormyridae</taxon>
        <taxon>Paramormyrops</taxon>
    </lineage>
</organism>
<evidence type="ECO:0000256" key="5">
    <source>
        <dbReference type="ARBA" id="ARBA00023015"/>
    </source>
</evidence>
<sequence length="166" mass="17557">MLQLLGSLFFGGSQEAPSDAKHLKARVLEADEEGWVLLGLPDGATVDSSPVEELLIQCPDASSPSSALEDSVASLVSSVRMPATASSGGQIGTRGRATQGVAPRPGSLTKVTLAGQVQRAQARASWGSLGRSRLHRHNYVCQRGRWHAAHTRSSALQQPCPRNLSH</sequence>
<keyword evidence="7" id="KW-0804">Transcription</keyword>
<evidence type="ECO:0000313" key="13">
    <source>
        <dbReference type="Proteomes" id="UP000261540"/>
    </source>
</evidence>
<evidence type="ECO:0000256" key="1">
    <source>
        <dbReference type="ARBA" id="ARBA00004419"/>
    </source>
</evidence>
<dbReference type="GeneTree" id="ENSGT00980000199461"/>
<evidence type="ECO:0000313" key="12">
    <source>
        <dbReference type="Ensembl" id="ENSPKIP00000021780.1"/>
    </source>
</evidence>
<evidence type="ECO:0000256" key="3">
    <source>
        <dbReference type="ARBA" id="ARBA00022490"/>
    </source>
</evidence>
<keyword evidence="13" id="KW-1185">Reference proteome</keyword>
<evidence type="ECO:0000256" key="6">
    <source>
        <dbReference type="ARBA" id="ARBA00023159"/>
    </source>
</evidence>
<dbReference type="PANTHER" id="PTHR31671">
    <property type="entry name" value="DIABETES AND OBESITY REGULATED, ISOFORM G"/>
    <property type="match status" value="1"/>
</dbReference>
<dbReference type="InterPro" id="IPR029431">
    <property type="entry name" value="TP53INP"/>
</dbReference>
<evidence type="ECO:0000256" key="2">
    <source>
        <dbReference type="ARBA" id="ARBA00004514"/>
    </source>
</evidence>
<dbReference type="STRING" id="1676925.ENSPKIP00000021791"/>
<dbReference type="Ensembl" id="ENSPKIT00000002434.1">
    <property type="protein sequence ID" value="ENSPKIP00000021791.1"/>
    <property type="gene ID" value="ENSPKIG00000006049.1"/>
</dbReference>
<dbReference type="Ensembl" id="ENSPKIT00000002423.1">
    <property type="protein sequence ID" value="ENSPKIP00000021780.1"/>
    <property type="gene ID" value="ENSPKIG00000006049.1"/>
</dbReference>
<keyword evidence="8" id="KW-0539">Nucleus</keyword>
<evidence type="ECO:0000256" key="9">
    <source>
        <dbReference type="ARBA" id="ARBA00023329"/>
    </source>
</evidence>
<dbReference type="GO" id="GO:0045893">
    <property type="term" value="P:positive regulation of DNA-templated transcription"/>
    <property type="evidence" value="ECO:0007669"/>
    <property type="project" value="TreeGrafter"/>
</dbReference>
<evidence type="ECO:0000256" key="4">
    <source>
        <dbReference type="ARBA" id="ARBA00023006"/>
    </source>
</evidence>
<dbReference type="AlphaFoldDB" id="A0A3B3RV95"/>
<evidence type="ECO:0000256" key="8">
    <source>
        <dbReference type="ARBA" id="ARBA00023242"/>
    </source>
</evidence>
<proteinExistence type="predicted"/>
<keyword evidence="3" id="KW-0963">Cytoplasm</keyword>
<keyword evidence="4" id="KW-0072">Autophagy</keyword>
<evidence type="ECO:0008006" key="14">
    <source>
        <dbReference type="Google" id="ProtNLM"/>
    </source>
</evidence>
<accession>A0A3B3RV95</accession>
<keyword evidence="6" id="KW-0010">Activator</keyword>
<dbReference type="Proteomes" id="UP000261540">
    <property type="component" value="Unplaced"/>
</dbReference>
<evidence type="ECO:0000256" key="7">
    <source>
        <dbReference type="ARBA" id="ARBA00023163"/>
    </source>
</evidence>
<keyword evidence="9" id="KW-0968">Cytoplasmic vesicle</keyword>
<evidence type="ECO:0000256" key="10">
    <source>
        <dbReference type="ARBA" id="ARBA00034306"/>
    </source>
</evidence>
<keyword evidence="5" id="KW-0805">Transcription regulation</keyword>
<comment type="subcellular location">
    <subcellularLocation>
        <location evidence="2">Cytoplasm</location>
        <location evidence="2">Cytosol</location>
    </subcellularLocation>
    <subcellularLocation>
        <location evidence="1">Cytoplasmic vesicle</location>
        <location evidence="1">Autophagosome</location>
    </subcellularLocation>
    <subcellularLocation>
        <location evidence="10">Nucleus</location>
        <location evidence="10">Nuclear body</location>
    </subcellularLocation>
</comment>
<evidence type="ECO:0000256" key="11">
    <source>
        <dbReference type="SAM" id="MobiDB-lite"/>
    </source>
</evidence>
<protein>
    <recommendedName>
        <fullName evidence="14">Tumor protein p53 inducible nuclear protein 2</fullName>
    </recommendedName>
</protein>